<name>A0A829Q7J4_9MYCO</name>
<dbReference type="AlphaFoldDB" id="A0A829Q7J4"/>
<reference evidence="9 10" key="1">
    <citation type="submission" date="2013-12" db="EMBL/GenBank/DDBJ databases">
        <authorList>
            <person name="Madinger N."/>
            <person name="Lenaerts A."/>
            <person name="Ordway D."/>
            <person name="DeGroote M.A."/>
            <person name="Parker T."/>
            <person name="Sizemore C."/>
            <person name="Tallon L.J."/>
            <person name="Sadzewicz L.K."/>
            <person name="Sengamalay N."/>
            <person name="Fraser C.M."/>
            <person name="Hine E."/>
            <person name="Shefchek K.A."/>
            <person name="Das S.P."/>
            <person name="Tettelin H."/>
        </authorList>
    </citation>
    <scope>NUCLEOTIDE SEQUENCE [LARGE SCALE GENOMIC DNA]</scope>
    <source>
        <strain evidence="9 10">21</strain>
    </source>
</reference>
<evidence type="ECO:0000256" key="3">
    <source>
        <dbReference type="ARBA" id="ARBA00022679"/>
    </source>
</evidence>
<evidence type="ECO:0000256" key="4">
    <source>
        <dbReference type="ARBA" id="ARBA00022741"/>
    </source>
</evidence>
<dbReference type="InterPro" id="IPR000890">
    <property type="entry name" value="Aliphatic_acid_kin_short-chain"/>
</dbReference>
<dbReference type="EC" id="2.7.2.7" evidence="2"/>
<gene>
    <name evidence="9" type="primary">ackA</name>
    <name evidence="9" type="ORF">I543_4583</name>
</gene>
<dbReference type="SUPFAM" id="SSF53067">
    <property type="entry name" value="Actin-like ATPase domain"/>
    <property type="match status" value="1"/>
</dbReference>
<dbReference type="InterPro" id="IPR043129">
    <property type="entry name" value="ATPase_NBD"/>
</dbReference>
<evidence type="ECO:0000256" key="6">
    <source>
        <dbReference type="ARBA" id="ARBA00022840"/>
    </source>
</evidence>
<evidence type="ECO:0000256" key="8">
    <source>
        <dbReference type="SAM" id="MobiDB-lite"/>
    </source>
</evidence>
<feature type="region of interest" description="Disordered" evidence="8">
    <location>
        <begin position="182"/>
        <end position="220"/>
    </location>
</feature>
<evidence type="ECO:0000256" key="5">
    <source>
        <dbReference type="ARBA" id="ARBA00022777"/>
    </source>
</evidence>
<dbReference type="Pfam" id="PF00871">
    <property type="entry name" value="Acetate_kinase"/>
    <property type="match status" value="1"/>
</dbReference>
<dbReference type="GO" id="GO:0005524">
    <property type="term" value="F:ATP binding"/>
    <property type="evidence" value="ECO:0007669"/>
    <property type="project" value="UniProtKB-KW"/>
</dbReference>
<keyword evidence="3 7" id="KW-0808">Transferase</keyword>
<keyword evidence="6" id="KW-0067">ATP-binding</keyword>
<dbReference type="Proteomes" id="UP000020103">
    <property type="component" value="Unassembled WGS sequence"/>
</dbReference>
<organism evidence="9 10">
    <name type="scientific">Mycobacteroides abscessus 21</name>
    <dbReference type="NCBI Taxonomy" id="1299324"/>
    <lineage>
        <taxon>Bacteria</taxon>
        <taxon>Bacillati</taxon>
        <taxon>Actinomycetota</taxon>
        <taxon>Actinomycetes</taxon>
        <taxon>Mycobacteriales</taxon>
        <taxon>Mycobacteriaceae</taxon>
        <taxon>Mycobacteroides</taxon>
        <taxon>Mycobacteroides abscessus</taxon>
    </lineage>
</organism>
<dbReference type="PANTHER" id="PTHR21060:SF15">
    <property type="entry name" value="ACETATE KINASE-RELATED"/>
    <property type="match status" value="1"/>
</dbReference>
<sequence length="220" mass="23240">MSAGGSVLVLNCGSSSVKYQLIEPESGRVIAHGLVERIGEEEIGNHEEALRLVFDSIDTGDVVVVGHRVVHGGQKFHEPTVLDDAVVAQIAELSSLAPLHNPAGVQGIEVARRLLPDVPQVAVFDTAFFFGLPPAAAIYALDRAVAERYGIRRYGFHGTSHQYVSQQARGLPGAWVCRHQPDRAASGQRGVGVGDSARPRGGNLDGPDPAGGVGDGHPHR</sequence>
<dbReference type="Gene3D" id="3.30.420.40">
    <property type="match status" value="1"/>
</dbReference>
<evidence type="ECO:0000313" key="10">
    <source>
        <dbReference type="Proteomes" id="UP000020103"/>
    </source>
</evidence>
<dbReference type="GO" id="GO:0006083">
    <property type="term" value="P:acetate metabolic process"/>
    <property type="evidence" value="ECO:0007669"/>
    <property type="project" value="TreeGrafter"/>
</dbReference>
<dbReference type="GO" id="GO:0047761">
    <property type="term" value="F:butyrate kinase activity"/>
    <property type="evidence" value="ECO:0007669"/>
    <property type="project" value="UniProtKB-EC"/>
</dbReference>
<comment type="similarity">
    <text evidence="1 7">Belongs to the acetokinase family.</text>
</comment>
<dbReference type="EMBL" id="JAOF01000001">
    <property type="protein sequence ID" value="EUA48659.1"/>
    <property type="molecule type" value="Genomic_DNA"/>
</dbReference>
<dbReference type="InterPro" id="IPR023865">
    <property type="entry name" value="Aliphatic_acid_kinase_CS"/>
</dbReference>
<dbReference type="GO" id="GO:0008776">
    <property type="term" value="F:acetate kinase activity"/>
    <property type="evidence" value="ECO:0007669"/>
    <property type="project" value="TreeGrafter"/>
</dbReference>
<evidence type="ECO:0000256" key="1">
    <source>
        <dbReference type="ARBA" id="ARBA00008748"/>
    </source>
</evidence>
<dbReference type="PRINTS" id="PR00471">
    <property type="entry name" value="ACETATEKNASE"/>
</dbReference>
<keyword evidence="4" id="KW-0547">Nucleotide-binding</keyword>
<keyword evidence="5 7" id="KW-0418">Kinase</keyword>
<feature type="compositionally biased region" description="Gly residues" evidence="8">
    <location>
        <begin position="209"/>
        <end position="220"/>
    </location>
</feature>
<dbReference type="PANTHER" id="PTHR21060">
    <property type="entry name" value="ACETATE KINASE"/>
    <property type="match status" value="1"/>
</dbReference>
<evidence type="ECO:0000256" key="2">
    <source>
        <dbReference type="ARBA" id="ARBA00013069"/>
    </source>
</evidence>
<proteinExistence type="inferred from homology"/>
<comment type="caution">
    <text evidence="9">The sequence shown here is derived from an EMBL/GenBank/DDBJ whole genome shotgun (WGS) entry which is preliminary data.</text>
</comment>
<accession>A0A829Q7J4</accession>
<protein>
    <recommendedName>
        <fullName evidence="2">butyrate kinase</fullName>
        <ecNumber evidence="2">2.7.2.7</ecNumber>
    </recommendedName>
</protein>
<evidence type="ECO:0000256" key="7">
    <source>
        <dbReference type="RuleBase" id="RU003835"/>
    </source>
</evidence>
<dbReference type="PROSITE" id="PS01075">
    <property type="entry name" value="ACETATE_KINASE_1"/>
    <property type="match status" value="1"/>
</dbReference>
<evidence type="ECO:0000313" key="9">
    <source>
        <dbReference type="EMBL" id="EUA48659.1"/>
    </source>
</evidence>